<dbReference type="EMBL" id="JAGIZQ010000006">
    <property type="protein sequence ID" value="KAH6622676.1"/>
    <property type="molecule type" value="Genomic_DNA"/>
</dbReference>
<sequence>MEFPVVRLGFLKVLQNAMLVFDRLEWSLPAQLILKRQKEGWDEEFEMEKAAYAKLKPLQGVFVPQFFGELRYENTRAILLSDIGGACLATPAGSLLEPPELRRRLNETLTALAEFRILQDDVKLDNFHVVGEKVVAVDFERLQNQDMHEDDIARDVKGTIDWLLRLYDGNQYCFWDDGFIKVDDRLE</sequence>
<proteinExistence type="predicted"/>
<name>A0ACB7NWZ8_9PEZI</name>
<accession>A0ACB7NWZ8</accession>
<protein>
    <submittedName>
        <fullName evidence="1">Uncharacterized protein</fullName>
    </submittedName>
</protein>
<comment type="caution">
    <text evidence="1">The sequence shown here is derived from an EMBL/GenBank/DDBJ whole genome shotgun (WGS) entry which is preliminary data.</text>
</comment>
<reference evidence="1 2" key="1">
    <citation type="journal article" date="2021" name="Nat. Commun.">
        <title>Genetic determinants of endophytism in the Arabidopsis root mycobiome.</title>
        <authorList>
            <person name="Mesny F."/>
            <person name="Miyauchi S."/>
            <person name="Thiergart T."/>
            <person name="Pickel B."/>
            <person name="Atanasova L."/>
            <person name="Karlsson M."/>
            <person name="Huettel B."/>
            <person name="Barry K.W."/>
            <person name="Haridas S."/>
            <person name="Chen C."/>
            <person name="Bauer D."/>
            <person name="Andreopoulos W."/>
            <person name="Pangilinan J."/>
            <person name="LaButti K."/>
            <person name="Riley R."/>
            <person name="Lipzen A."/>
            <person name="Clum A."/>
            <person name="Drula E."/>
            <person name="Henrissat B."/>
            <person name="Kohler A."/>
            <person name="Grigoriev I.V."/>
            <person name="Martin F.M."/>
            <person name="Hacquard S."/>
        </authorList>
    </citation>
    <scope>NUCLEOTIDE SEQUENCE [LARGE SCALE GENOMIC DNA]</scope>
    <source>
        <strain evidence="1 2">MPI-SDFR-AT-0079</strain>
    </source>
</reference>
<evidence type="ECO:0000313" key="2">
    <source>
        <dbReference type="Proteomes" id="UP000724584"/>
    </source>
</evidence>
<organism evidence="1 2">
    <name type="scientific">Chaetomium tenue</name>
    <dbReference type="NCBI Taxonomy" id="1854479"/>
    <lineage>
        <taxon>Eukaryota</taxon>
        <taxon>Fungi</taxon>
        <taxon>Dikarya</taxon>
        <taxon>Ascomycota</taxon>
        <taxon>Pezizomycotina</taxon>
        <taxon>Sordariomycetes</taxon>
        <taxon>Sordariomycetidae</taxon>
        <taxon>Sordariales</taxon>
        <taxon>Chaetomiaceae</taxon>
        <taxon>Chaetomium</taxon>
    </lineage>
</organism>
<evidence type="ECO:0000313" key="1">
    <source>
        <dbReference type="EMBL" id="KAH6622676.1"/>
    </source>
</evidence>
<dbReference type="Proteomes" id="UP000724584">
    <property type="component" value="Unassembled WGS sequence"/>
</dbReference>
<gene>
    <name evidence="1" type="ORF">F5144DRAFT_605223</name>
</gene>
<keyword evidence="2" id="KW-1185">Reference proteome</keyword>